<name>A0A177YMS8_9NOCA</name>
<dbReference type="Pfam" id="PF02515">
    <property type="entry name" value="CoA_transf_3"/>
    <property type="match status" value="1"/>
</dbReference>
<dbReference type="GO" id="GO:0008410">
    <property type="term" value="F:CoA-transferase activity"/>
    <property type="evidence" value="ECO:0007669"/>
    <property type="project" value="TreeGrafter"/>
</dbReference>
<dbReference type="AlphaFoldDB" id="A0A177YMS8"/>
<evidence type="ECO:0000313" key="2">
    <source>
        <dbReference type="EMBL" id="OAK56519.1"/>
    </source>
</evidence>
<dbReference type="RefSeq" id="WP_068422219.1">
    <property type="nucleotide sequence ID" value="NZ_LVHI01000004.1"/>
</dbReference>
<sequence>MALLQRYRVLDFTDDRGLLAGRILADLGADVVQVEPVTGSSARTAEPMGAHGSYFWDTYAANKRGIAVDFDDAQSRAHLDDLIAQADVVIESAGPGGMESLGLGFDKLHVRHPRLIYVSISAFGSTGPKARYAASDLAVWAAGGPLDPHREGDRPPVRISIPQAFLHAAADAADGALFALLARERSGRGQHVDVSAQACLGTATLGRVLAHTAGDVAPEWEKLVDGPAKKMDQSGSGSGTDPAKKKWICVDGLIEFHLSVGPASGAFTTAFFEWMAAENEEYAEYAAIDWRTVPEMAARGEFDSTRLDEARSAVARFLAGKTKNEVLEAARERRLLCVPVYDTGDVVSSPQLGARGFYSTVSDAAGRQIRLPGAFAKITGETLSVRTAAPTLGQHTDEVLGEWVGDRAMENAS</sequence>
<dbReference type="Gene3D" id="3.40.50.10540">
    <property type="entry name" value="Crotonobetainyl-coa:carnitine coa-transferase, domain 1"/>
    <property type="match status" value="1"/>
</dbReference>
<dbReference type="InterPro" id="IPR023606">
    <property type="entry name" value="CoA-Trfase_III_dom_1_sf"/>
</dbReference>
<evidence type="ECO:0000313" key="3">
    <source>
        <dbReference type="Proteomes" id="UP000077519"/>
    </source>
</evidence>
<dbReference type="InterPro" id="IPR050483">
    <property type="entry name" value="CoA-transferase_III_domain"/>
</dbReference>
<dbReference type="PANTHER" id="PTHR48207:SF3">
    <property type="entry name" value="SUCCINATE--HYDROXYMETHYLGLUTARATE COA-TRANSFERASE"/>
    <property type="match status" value="1"/>
</dbReference>
<organism evidence="2 3">
    <name type="scientific">Rhodococcoides kyotonense</name>
    <dbReference type="NCBI Taxonomy" id="398843"/>
    <lineage>
        <taxon>Bacteria</taxon>
        <taxon>Bacillati</taxon>
        <taxon>Actinomycetota</taxon>
        <taxon>Actinomycetes</taxon>
        <taxon>Mycobacteriales</taxon>
        <taxon>Nocardiaceae</taxon>
        <taxon>Rhodococcoides</taxon>
    </lineage>
</organism>
<keyword evidence="3" id="KW-1185">Reference proteome</keyword>
<gene>
    <name evidence="2" type="ORF">A3K89_16130</name>
</gene>
<accession>A0A177YMS8</accession>
<proteinExistence type="predicted"/>
<keyword evidence="1 2" id="KW-0808">Transferase</keyword>
<dbReference type="PANTHER" id="PTHR48207">
    <property type="entry name" value="SUCCINATE--HYDROXYMETHYLGLUTARATE COA-TRANSFERASE"/>
    <property type="match status" value="1"/>
</dbReference>
<dbReference type="EMBL" id="LVHI01000004">
    <property type="protein sequence ID" value="OAK56519.1"/>
    <property type="molecule type" value="Genomic_DNA"/>
</dbReference>
<dbReference type="Gene3D" id="3.30.1540.10">
    <property type="entry name" value="formyl-coa transferase, domain 3"/>
    <property type="match status" value="1"/>
</dbReference>
<dbReference type="SUPFAM" id="SSF89796">
    <property type="entry name" value="CoA-transferase family III (CaiB/BaiF)"/>
    <property type="match status" value="1"/>
</dbReference>
<evidence type="ECO:0000256" key="1">
    <source>
        <dbReference type="ARBA" id="ARBA00022679"/>
    </source>
</evidence>
<reference evidence="2 3" key="1">
    <citation type="submission" date="2016-03" db="EMBL/GenBank/DDBJ databases">
        <title>Genome sequence of Rhodococcus kyotonensis KB10.</title>
        <authorList>
            <person name="Jeong H."/>
            <person name="Hong C.E."/>
            <person name="Jo S.H."/>
            <person name="Park J.M."/>
        </authorList>
    </citation>
    <scope>NUCLEOTIDE SEQUENCE [LARGE SCALE GENOMIC DNA]</scope>
    <source>
        <strain evidence="2 3">KB10</strain>
    </source>
</reference>
<protein>
    <submittedName>
        <fullName evidence="2">CoA-transferase</fullName>
    </submittedName>
</protein>
<dbReference type="Proteomes" id="UP000077519">
    <property type="component" value="Unassembled WGS sequence"/>
</dbReference>
<dbReference type="InterPro" id="IPR003673">
    <property type="entry name" value="CoA-Trfase_fam_III"/>
</dbReference>
<comment type="caution">
    <text evidence="2">The sequence shown here is derived from an EMBL/GenBank/DDBJ whole genome shotgun (WGS) entry which is preliminary data.</text>
</comment>
<dbReference type="InterPro" id="IPR044855">
    <property type="entry name" value="CoA-Trfase_III_dom3_sf"/>
</dbReference>